<dbReference type="RefSeq" id="WP_142065392.1">
    <property type="nucleotide sequence ID" value="NZ_VFPA01000009.1"/>
</dbReference>
<evidence type="ECO:0000313" key="2">
    <source>
        <dbReference type="EMBL" id="TQM01719.1"/>
    </source>
</evidence>
<evidence type="ECO:0000256" key="1">
    <source>
        <dbReference type="SAM" id="Phobius"/>
    </source>
</evidence>
<accession>A0A543CXF1</accession>
<name>A0A543CXF1_9PSEU</name>
<organism evidence="2 3">
    <name type="scientific">Pseudonocardia kunmingensis</name>
    <dbReference type="NCBI Taxonomy" id="630975"/>
    <lineage>
        <taxon>Bacteria</taxon>
        <taxon>Bacillati</taxon>
        <taxon>Actinomycetota</taxon>
        <taxon>Actinomycetes</taxon>
        <taxon>Pseudonocardiales</taxon>
        <taxon>Pseudonocardiaceae</taxon>
        <taxon>Pseudonocardia</taxon>
    </lineage>
</organism>
<keyword evidence="1" id="KW-0472">Membrane</keyword>
<sequence length="152" mass="15790">MSQSTPGSRARASRHPVQRAAAAVGAVFLVVAVLGFIPGATTNYDQLTYAGHQSGALLLGLFAVSILHNLVHAVFGVAGLVLARIPAGARGFLLYGGLVYVVLWVYGLLIDFDSAANFVPVNTADNWLHLGLAIVMIVLGALLGRAPATRTA</sequence>
<proteinExistence type="predicted"/>
<feature type="transmembrane region" description="Helical" evidence="1">
    <location>
        <begin position="130"/>
        <end position="148"/>
    </location>
</feature>
<dbReference type="OrthoDB" id="572373at2"/>
<comment type="caution">
    <text evidence="2">The sequence shown here is derived from an EMBL/GenBank/DDBJ whole genome shotgun (WGS) entry which is preliminary data.</text>
</comment>
<feature type="transmembrane region" description="Helical" evidence="1">
    <location>
        <begin position="20"/>
        <end position="37"/>
    </location>
</feature>
<feature type="transmembrane region" description="Helical" evidence="1">
    <location>
        <begin position="57"/>
        <end position="83"/>
    </location>
</feature>
<evidence type="ECO:0000313" key="3">
    <source>
        <dbReference type="Proteomes" id="UP000315677"/>
    </source>
</evidence>
<keyword evidence="1" id="KW-0812">Transmembrane</keyword>
<gene>
    <name evidence="2" type="ORF">FB558_8622</name>
</gene>
<keyword evidence="1" id="KW-1133">Transmembrane helix</keyword>
<reference evidence="2 3" key="1">
    <citation type="submission" date="2019-06" db="EMBL/GenBank/DDBJ databases">
        <title>Sequencing the genomes of 1000 actinobacteria strains.</title>
        <authorList>
            <person name="Klenk H.-P."/>
        </authorList>
    </citation>
    <scope>NUCLEOTIDE SEQUENCE [LARGE SCALE GENOMIC DNA]</scope>
    <source>
        <strain evidence="2 3">DSM 45301</strain>
    </source>
</reference>
<keyword evidence="3" id="KW-1185">Reference proteome</keyword>
<dbReference type="Proteomes" id="UP000315677">
    <property type="component" value="Unassembled WGS sequence"/>
</dbReference>
<dbReference type="Pfam" id="PF14325">
    <property type="entry name" value="DUF4383"/>
    <property type="match status" value="1"/>
</dbReference>
<dbReference type="EMBL" id="VFPA01000009">
    <property type="protein sequence ID" value="TQM01719.1"/>
    <property type="molecule type" value="Genomic_DNA"/>
</dbReference>
<feature type="transmembrane region" description="Helical" evidence="1">
    <location>
        <begin position="92"/>
        <end position="110"/>
    </location>
</feature>
<dbReference type="AlphaFoldDB" id="A0A543CXF1"/>
<protein>
    <submittedName>
        <fullName evidence="2">Uncharacterized protein DUF4383</fullName>
    </submittedName>
</protein>